<feature type="region of interest" description="Disordered" evidence="1">
    <location>
        <begin position="1"/>
        <end position="77"/>
    </location>
</feature>
<accession>A0A1F5L9X7</accession>
<dbReference type="Proteomes" id="UP000177622">
    <property type="component" value="Unassembled WGS sequence"/>
</dbReference>
<proteinExistence type="predicted"/>
<dbReference type="RefSeq" id="XP_022485456.1">
    <property type="nucleotide sequence ID" value="XM_022634838.1"/>
</dbReference>
<feature type="region of interest" description="Disordered" evidence="1">
    <location>
        <begin position="107"/>
        <end position="277"/>
    </location>
</feature>
<protein>
    <submittedName>
        <fullName evidence="2">Uncharacterized protein</fullName>
    </submittedName>
</protein>
<feature type="compositionally biased region" description="Basic and acidic residues" evidence="1">
    <location>
        <begin position="350"/>
        <end position="368"/>
    </location>
</feature>
<dbReference type="GeneID" id="34579572"/>
<evidence type="ECO:0000256" key="1">
    <source>
        <dbReference type="SAM" id="MobiDB-lite"/>
    </source>
</evidence>
<dbReference type="EMBL" id="LXJU01000019">
    <property type="protein sequence ID" value="OGE50005.1"/>
    <property type="molecule type" value="Genomic_DNA"/>
</dbReference>
<feature type="compositionally biased region" description="Polar residues" evidence="1">
    <location>
        <begin position="107"/>
        <end position="116"/>
    </location>
</feature>
<feature type="compositionally biased region" description="Basic and acidic residues" evidence="1">
    <location>
        <begin position="392"/>
        <end position="407"/>
    </location>
</feature>
<feature type="compositionally biased region" description="Polar residues" evidence="1">
    <location>
        <begin position="148"/>
        <end position="161"/>
    </location>
</feature>
<gene>
    <name evidence="2" type="ORF">PENARI_c019G08457</name>
</gene>
<feature type="compositionally biased region" description="Basic residues" evidence="1">
    <location>
        <begin position="127"/>
        <end position="141"/>
    </location>
</feature>
<dbReference type="OrthoDB" id="5377213at2759"/>
<reference evidence="2 3" key="1">
    <citation type="journal article" date="2016" name="Sci. Rep.">
        <title>Penicillium arizonense, a new, genome sequenced fungal species, reveals a high chemical diversity in secreted metabolites.</title>
        <authorList>
            <person name="Grijseels S."/>
            <person name="Nielsen J.C."/>
            <person name="Randelovic M."/>
            <person name="Nielsen J."/>
            <person name="Nielsen K.F."/>
            <person name="Workman M."/>
            <person name="Frisvad J.C."/>
        </authorList>
    </citation>
    <scope>NUCLEOTIDE SEQUENCE [LARGE SCALE GENOMIC DNA]</scope>
    <source>
        <strain evidence="2 3">CBS 141311</strain>
    </source>
</reference>
<comment type="caution">
    <text evidence="2">The sequence shown here is derived from an EMBL/GenBank/DDBJ whole genome shotgun (WGS) entry which is preliminary data.</text>
</comment>
<name>A0A1F5L9X7_PENAI</name>
<keyword evidence="3" id="KW-1185">Reference proteome</keyword>
<dbReference type="AlphaFoldDB" id="A0A1F5L9X7"/>
<sequence>MARTDMQYVQDSAFPVSKTRPSGESGSLKRPSKPARRPGVEGGRAASYHIFPPQDPDSSQDRIPVPDVFDNSYSPVDLRKRGSMASSMAMQGTTPTEQLWTSEAHLMNSSEPNTSYEGVEYLSSKSKSVKPKVHIKPILRKMSRDDQPSTSIDLSRSSTEQEGLGIYMNFERDRRRSESVTGVSYRRTPSVLHNRSTSGTSQFSTGSGSSVGKPGTQYVHPMRQMPRSYTPPLGQSCQASTHDSEELEGEAEAEDEPDPVALLEKRAPPYPAPPRLSLHIQDDSFTRLPGISQTNVASRPSFGYSRDETASPMSRTSLDFVFRSRTRTSTDPISRAATVQAARQAFEDKEAAKSRRLEKQQVKAEERHSRRRLKRNPSDDLTSPVAQSTEEISEKPRWSTVHERDEPSASWKSQSKSTWVLFMTWLRTRVFKFRRKVRKIR</sequence>
<feature type="compositionally biased region" description="Acidic residues" evidence="1">
    <location>
        <begin position="245"/>
        <end position="258"/>
    </location>
</feature>
<evidence type="ECO:0000313" key="2">
    <source>
        <dbReference type="EMBL" id="OGE50005.1"/>
    </source>
</evidence>
<feature type="compositionally biased region" description="Polar residues" evidence="1">
    <location>
        <begin position="379"/>
        <end position="390"/>
    </location>
</feature>
<feature type="region of interest" description="Disordered" evidence="1">
    <location>
        <begin position="291"/>
        <end position="313"/>
    </location>
</feature>
<evidence type="ECO:0000313" key="3">
    <source>
        <dbReference type="Proteomes" id="UP000177622"/>
    </source>
</evidence>
<organism evidence="2 3">
    <name type="scientific">Penicillium arizonense</name>
    <dbReference type="NCBI Taxonomy" id="1835702"/>
    <lineage>
        <taxon>Eukaryota</taxon>
        <taxon>Fungi</taxon>
        <taxon>Dikarya</taxon>
        <taxon>Ascomycota</taxon>
        <taxon>Pezizomycotina</taxon>
        <taxon>Eurotiomycetes</taxon>
        <taxon>Eurotiomycetidae</taxon>
        <taxon>Eurotiales</taxon>
        <taxon>Aspergillaceae</taxon>
        <taxon>Penicillium</taxon>
    </lineage>
</organism>
<feature type="region of interest" description="Disordered" evidence="1">
    <location>
        <begin position="350"/>
        <end position="409"/>
    </location>
</feature>
<feature type="compositionally biased region" description="Low complexity" evidence="1">
    <location>
        <begin position="196"/>
        <end position="210"/>
    </location>
</feature>